<gene>
    <name evidence="3" type="ORF">yc1106_01842</name>
</gene>
<dbReference type="OrthoDB" id="10250282at2759"/>
<dbReference type="GO" id="GO:0016811">
    <property type="term" value="F:hydrolase activity, acting on carbon-nitrogen (but not peptide) bonds, in linear amides"/>
    <property type="evidence" value="ECO:0007669"/>
    <property type="project" value="InterPro"/>
</dbReference>
<proteinExistence type="predicted"/>
<dbReference type="EMBL" id="CP089274">
    <property type="protein sequence ID" value="USP74568.1"/>
    <property type="molecule type" value="Genomic_DNA"/>
</dbReference>
<dbReference type="PANTHER" id="PTHR23088:SF27">
    <property type="entry name" value="DEAMINATED GLUTATHIONE AMIDASE"/>
    <property type="match status" value="1"/>
</dbReference>
<keyword evidence="4" id="KW-1185">Reference proteome</keyword>
<dbReference type="AlphaFoldDB" id="A0A9Q8Z638"/>
<dbReference type="VEuPathDB" id="FungiDB:yc1106_01842"/>
<keyword evidence="1" id="KW-0378">Hydrolase</keyword>
<evidence type="ECO:0000313" key="3">
    <source>
        <dbReference type="EMBL" id="USP74568.1"/>
    </source>
</evidence>
<dbReference type="CDD" id="cd07572">
    <property type="entry name" value="nit"/>
    <property type="match status" value="1"/>
</dbReference>
<evidence type="ECO:0000259" key="2">
    <source>
        <dbReference type="PROSITE" id="PS50263"/>
    </source>
</evidence>
<organism evidence="3 4">
    <name type="scientific">Curvularia clavata</name>
    <dbReference type="NCBI Taxonomy" id="95742"/>
    <lineage>
        <taxon>Eukaryota</taxon>
        <taxon>Fungi</taxon>
        <taxon>Dikarya</taxon>
        <taxon>Ascomycota</taxon>
        <taxon>Pezizomycotina</taxon>
        <taxon>Dothideomycetes</taxon>
        <taxon>Pleosporomycetidae</taxon>
        <taxon>Pleosporales</taxon>
        <taxon>Pleosporineae</taxon>
        <taxon>Pleosporaceae</taxon>
        <taxon>Curvularia</taxon>
    </lineage>
</organism>
<dbReference type="PANTHER" id="PTHR23088">
    <property type="entry name" value="NITRILASE-RELATED"/>
    <property type="match status" value="1"/>
</dbReference>
<evidence type="ECO:0000313" key="4">
    <source>
        <dbReference type="Proteomes" id="UP001056012"/>
    </source>
</evidence>
<dbReference type="SUPFAM" id="SSF56317">
    <property type="entry name" value="Carbon-nitrogen hydrolase"/>
    <property type="match status" value="1"/>
</dbReference>
<dbReference type="Proteomes" id="UP001056012">
    <property type="component" value="Chromosome 1"/>
</dbReference>
<accession>A0A9Q8Z638</accession>
<dbReference type="InterPro" id="IPR045254">
    <property type="entry name" value="Nit1/2_C-N_Hydrolase"/>
</dbReference>
<dbReference type="InterPro" id="IPR003010">
    <property type="entry name" value="C-N_Hydrolase"/>
</dbReference>
<sequence length="312" mass="34207">MSPSPSMFFTAPFVYEVLILPQAVGQMRSTASMASNLTQAQSLCRKAHEAGAKALFLPEVNPPTSHSSPAADYITTSGGLKLCKPVTSSEFVLGLQTSAKQYNLAISVGIHEPTADAQKVKNTLIWITPEGEIAHRYQKLHLFDMDVKDGPQMKESDGVERGIHLGDPFDSPVGRIGMQICFDLRFPEPGLALRRRGAQVLLYPAAFTTPTGKAGHWEILLRARAIETQSYVIAAAQVGIHDDEGKRRSYGHSMIVDPWGRIVAELGGDEGKDEKWEGEGEIAVADLDLEYVENLRKDVPMTRRTDVYADIS</sequence>
<reference evidence="3" key="1">
    <citation type="submission" date="2021-12" db="EMBL/GenBank/DDBJ databases">
        <title>Curvularia clavata genome.</title>
        <authorList>
            <person name="Cao Y."/>
        </authorList>
    </citation>
    <scope>NUCLEOTIDE SEQUENCE</scope>
    <source>
        <strain evidence="3">Yc1106</strain>
    </source>
</reference>
<dbReference type="Pfam" id="PF00795">
    <property type="entry name" value="CN_hydrolase"/>
    <property type="match status" value="1"/>
</dbReference>
<feature type="domain" description="CN hydrolase" evidence="2">
    <location>
        <begin position="20"/>
        <end position="289"/>
    </location>
</feature>
<dbReference type="InterPro" id="IPR036526">
    <property type="entry name" value="C-N_Hydrolase_sf"/>
</dbReference>
<evidence type="ECO:0000256" key="1">
    <source>
        <dbReference type="ARBA" id="ARBA00022801"/>
    </source>
</evidence>
<dbReference type="Gene3D" id="3.60.110.10">
    <property type="entry name" value="Carbon-nitrogen hydrolase"/>
    <property type="match status" value="1"/>
</dbReference>
<name>A0A9Q8Z638_CURCL</name>
<dbReference type="PROSITE" id="PS50263">
    <property type="entry name" value="CN_HYDROLASE"/>
    <property type="match status" value="1"/>
</dbReference>
<protein>
    <recommendedName>
        <fullName evidence="2">CN hydrolase domain-containing protein</fullName>
    </recommendedName>
</protein>